<reference evidence="3 4" key="1">
    <citation type="journal article" date="2015" name="Stand. Genomic Sci.">
        <title>Genomic Encyclopedia of Bacterial and Archaeal Type Strains, Phase III: the genomes of soil and plant-associated and newly described type strains.</title>
        <authorList>
            <person name="Whitman W.B."/>
            <person name="Woyke T."/>
            <person name="Klenk H.P."/>
            <person name="Zhou Y."/>
            <person name="Lilburn T.G."/>
            <person name="Beck B.J."/>
            <person name="De Vos P."/>
            <person name="Vandamme P."/>
            <person name="Eisen J.A."/>
            <person name="Garrity G."/>
            <person name="Hugenholtz P."/>
            <person name="Kyrpides N.C."/>
        </authorList>
    </citation>
    <scope>NUCLEOTIDE SEQUENCE [LARGE SCALE GENOMIC DNA]</scope>
    <source>
        <strain evidence="3 4">CGMCC 1.7271</strain>
    </source>
</reference>
<dbReference type="InterPro" id="IPR032710">
    <property type="entry name" value="NTF2-like_dom_sf"/>
</dbReference>
<sequence length="160" mass="18357">MILLEDACNSWPLFLLHSGMKQLLLLTALLFSFSSFAQTNDEQQIRSILAAQTEYWNKGDIENFMKGYWNNDSLMFIGKSGITYGYNNTLENYKKGYPNRDAMGTLTFPFIQLKRISADAYFVIGQWHLARPKEGDVGGHYTLLFRKIKGKWVIVADHSS</sequence>
<evidence type="ECO:0000313" key="3">
    <source>
        <dbReference type="EMBL" id="TWI83153.1"/>
    </source>
</evidence>
<feature type="signal peptide" evidence="1">
    <location>
        <begin position="1"/>
        <end position="37"/>
    </location>
</feature>
<keyword evidence="4" id="KW-1185">Reference proteome</keyword>
<dbReference type="Gene3D" id="3.10.450.50">
    <property type="match status" value="1"/>
</dbReference>
<dbReference type="Proteomes" id="UP000316167">
    <property type="component" value="Unassembled WGS sequence"/>
</dbReference>
<name>A0A562SPS4_9BACT</name>
<gene>
    <name evidence="3" type="ORF">IQ13_1259</name>
</gene>
<keyword evidence="1" id="KW-0732">Signal</keyword>
<accession>A0A562SPS4</accession>
<dbReference type="InterPro" id="IPR027843">
    <property type="entry name" value="DUF4440"/>
</dbReference>
<feature type="chain" id="PRO_5021744457" evidence="1">
    <location>
        <begin position="38"/>
        <end position="160"/>
    </location>
</feature>
<comment type="caution">
    <text evidence="3">The sequence shown here is derived from an EMBL/GenBank/DDBJ whole genome shotgun (WGS) entry which is preliminary data.</text>
</comment>
<evidence type="ECO:0000256" key="1">
    <source>
        <dbReference type="SAM" id="SignalP"/>
    </source>
</evidence>
<evidence type="ECO:0000313" key="4">
    <source>
        <dbReference type="Proteomes" id="UP000316167"/>
    </source>
</evidence>
<dbReference type="AlphaFoldDB" id="A0A562SPS4"/>
<dbReference type="EMBL" id="VLLE01000003">
    <property type="protein sequence ID" value="TWI83153.1"/>
    <property type="molecule type" value="Genomic_DNA"/>
</dbReference>
<dbReference type="SUPFAM" id="SSF54427">
    <property type="entry name" value="NTF2-like"/>
    <property type="match status" value="1"/>
</dbReference>
<organism evidence="3 4">
    <name type="scientific">Lacibacter cauensis</name>
    <dbReference type="NCBI Taxonomy" id="510947"/>
    <lineage>
        <taxon>Bacteria</taxon>
        <taxon>Pseudomonadati</taxon>
        <taxon>Bacteroidota</taxon>
        <taxon>Chitinophagia</taxon>
        <taxon>Chitinophagales</taxon>
        <taxon>Chitinophagaceae</taxon>
        <taxon>Lacibacter</taxon>
    </lineage>
</organism>
<protein>
    <submittedName>
        <fullName evidence="3">Uncharacterized protein DUF4440</fullName>
    </submittedName>
</protein>
<feature type="domain" description="DUF4440" evidence="2">
    <location>
        <begin position="45"/>
        <end position="154"/>
    </location>
</feature>
<evidence type="ECO:0000259" key="2">
    <source>
        <dbReference type="Pfam" id="PF14534"/>
    </source>
</evidence>
<dbReference type="Pfam" id="PF14534">
    <property type="entry name" value="DUF4440"/>
    <property type="match status" value="1"/>
</dbReference>
<proteinExistence type="predicted"/>